<comment type="caution">
    <text evidence="1">The sequence shown here is derived from an EMBL/GenBank/DDBJ whole genome shotgun (WGS) entry which is preliminary data.</text>
</comment>
<dbReference type="RefSeq" id="WP_177410021.1">
    <property type="nucleotide sequence ID" value="NZ_CP069080.1"/>
</dbReference>
<organism evidence="1 2">
    <name type="scientific">Pseudomonas putida</name>
    <name type="common">Arthrobacter siderocapsulatus</name>
    <dbReference type="NCBI Taxonomy" id="303"/>
    <lineage>
        <taxon>Bacteria</taxon>
        <taxon>Pseudomonadati</taxon>
        <taxon>Pseudomonadota</taxon>
        <taxon>Gammaproteobacteria</taxon>
        <taxon>Pseudomonadales</taxon>
        <taxon>Pseudomonadaceae</taxon>
        <taxon>Pseudomonas</taxon>
    </lineage>
</organism>
<dbReference type="AlphaFoldDB" id="A0A8I1EDD7"/>
<reference evidence="1" key="1">
    <citation type="submission" date="2020-12" db="EMBL/GenBank/DDBJ databases">
        <title>Enhanced detection system for hospital associated transmission using whole genome sequencing surveillance.</title>
        <authorList>
            <person name="Harrison L.H."/>
            <person name="Van Tyne D."/>
            <person name="Marsh J.W."/>
            <person name="Griffith M.P."/>
            <person name="Snyder D.J."/>
            <person name="Cooper V.S."/>
            <person name="Mustapha M."/>
        </authorList>
    </citation>
    <scope>NUCLEOTIDE SEQUENCE</scope>
    <source>
        <strain evidence="1">PSB00042</strain>
    </source>
</reference>
<sequence length="33" mass="3638">MSETEEAALGEGCFWRLERALRELGGVIDSRVG</sequence>
<evidence type="ECO:0000313" key="2">
    <source>
        <dbReference type="Proteomes" id="UP000637061"/>
    </source>
</evidence>
<dbReference type="Proteomes" id="UP000637061">
    <property type="component" value="Unassembled WGS sequence"/>
</dbReference>
<gene>
    <name evidence="1" type="ORF">JEU22_11390</name>
</gene>
<dbReference type="SUPFAM" id="SSF55068">
    <property type="entry name" value="Peptide methionine sulfoxide reductase"/>
    <property type="match status" value="1"/>
</dbReference>
<proteinExistence type="predicted"/>
<protein>
    <submittedName>
        <fullName evidence="1">Peptide-methionine (S)-S-oxide reductase</fullName>
    </submittedName>
</protein>
<dbReference type="GO" id="GO:0008113">
    <property type="term" value="F:peptide-methionine (S)-S-oxide reductase activity"/>
    <property type="evidence" value="ECO:0007669"/>
    <property type="project" value="InterPro"/>
</dbReference>
<accession>A0A8I1EDD7</accession>
<dbReference type="Gene3D" id="3.30.1060.10">
    <property type="entry name" value="Peptide methionine sulphoxide reductase MsrA"/>
    <property type="match status" value="1"/>
</dbReference>
<dbReference type="EMBL" id="JAEHTE010000009">
    <property type="protein sequence ID" value="MBI6884519.1"/>
    <property type="molecule type" value="Genomic_DNA"/>
</dbReference>
<name>A0A8I1EDD7_PSEPU</name>
<dbReference type="InterPro" id="IPR036509">
    <property type="entry name" value="Met_Sox_Rdtase_MsrA_sf"/>
</dbReference>
<evidence type="ECO:0000313" key="1">
    <source>
        <dbReference type="EMBL" id="MBI6884519.1"/>
    </source>
</evidence>